<organism evidence="14 15">
    <name type="scientific">Candidatus Daviesbacteria bacterium RIFCSPHIGHO2_01_FULL_41_23</name>
    <dbReference type="NCBI Taxonomy" id="1797764"/>
    <lineage>
        <taxon>Bacteria</taxon>
        <taxon>Candidatus Daviesiibacteriota</taxon>
    </lineage>
</organism>
<evidence type="ECO:0000256" key="2">
    <source>
        <dbReference type="ARBA" id="ARBA00004752"/>
    </source>
</evidence>
<evidence type="ECO:0000256" key="7">
    <source>
        <dbReference type="HAMAP-Rule" id="MF_00639"/>
    </source>
</evidence>
<evidence type="ECO:0000256" key="1">
    <source>
        <dbReference type="ARBA" id="ARBA00004496"/>
    </source>
</evidence>
<dbReference type="InterPro" id="IPR014729">
    <property type="entry name" value="Rossmann-like_a/b/a_fold"/>
</dbReference>
<dbReference type="InterPro" id="IPR004101">
    <property type="entry name" value="Mur_ligase_C"/>
</dbReference>
<feature type="binding site" evidence="7">
    <location>
        <begin position="512"/>
        <end position="518"/>
    </location>
    <ligand>
        <name>ATP</name>
        <dbReference type="ChEBI" id="CHEBI:30616"/>
    </ligand>
</feature>
<evidence type="ECO:0000313" key="14">
    <source>
        <dbReference type="EMBL" id="OGE19375.1"/>
    </source>
</evidence>
<dbReference type="EC" id="5.1.1.23" evidence="8"/>
<gene>
    <name evidence="7" type="primary">murD</name>
    <name evidence="8" type="synonym">murL</name>
    <name evidence="14" type="ORF">A2871_00810</name>
</gene>
<feature type="domain" description="Mur ligase C-terminal" evidence="10">
    <location>
        <begin position="692"/>
        <end position="812"/>
    </location>
</feature>
<reference evidence="14 15" key="1">
    <citation type="journal article" date="2016" name="Nat. Commun.">
        <title>Thousands of microbial genomes shed light on interconnected biogeochemical processes in an aquifer system.</title>
        <authorList>
            <person name="Anantharaman K."/>
            <person name="Brown C.T."/>
            <person name="Hug L.A."/>
            <person name="Sharon I."/>
            <person name="Castelle C.J."/>
            <person name="Probst A.J."/>
            <person name="Thomas B.C."/>
            <person name="Singh A."/>
            <person name="Wilkins M.J."/>
            <person name="Karaoz U."/>
            <person name="Brodie E.L."/>
            <person name="Williams K.H."/>
            <person name="Hubbard S.S."/>
            <person name="Banfield J.F."/>
        </authorList>
    </citation>
    <scope>NUCLEOTIDE SEQUENCE [LARGE SCALE GENOMIC DNA]</scope>
</reference>
<dbReference type="SUPFAM" id="SSF53244">
    <property type="entry name" value="MurD-like peptide ligases, peptide-binding domain"/>
    <property type="match status" value="1"/>
</dbReference>
<dbReference type="InterPro" id="IPR036565">
    <property type="entry name" value="Mur-like_cat_sf"/>
</dbReference>
<dbReference type="Gene3D" id="3.40.50.620">
    <property type="entry name" value="HUPs"/>
    <property type="match status" value="1"/>
</dbReference>
<evidence type="ECO:0000256" key="4">
    <source>
        <dbReference type="ARBA" id="ARBA00022598"/>
    </source>
</evidence>
<dbReference type="InterPro" id="IPR058740">
    <property type="entry name" value="MurL_N"/>
</dbReference>
<evidence type="ECO:0000256" key="8">
    <source>
        <dbReference type="HAMAP-Rule" id="MF_02209"/>
    </source>
</evidence>
<dbReference type="HAMAP" id="MF_00639">
    <property type="entry name" value="MurD"/>
    <property type="match status" value="1"/>
</dbReference>
<keyword evidence="5 7" id="KW-0547">Nucleotide-binding</keyword>
<dbReference type="InterPro" id="IPR036615">
    <property type="entry name" value="Mur_ligase_C_dom_sf"/>
</dbReference>
<feature type="domain" description="MurL C-terminal" evidence="12">
    <location>
        <begin position="322"/>
        <end position="414"/>
    </location>
</feature>
<evidence type="ECO:0000259" key="11">
    <source>
        <dbReference type="Pfam" id="PF08245"/>
    </source>
</evidence>
<feature type="domain" description="MurL N-terminal" evidence="13">
    <location>
        <begin position="7"/>
        <end position="299"/>
    </location>
</feature>
<sequence>MDFNELRKKHNQLVYEGFQILPEDGNLKIIFDFLLTPDVRFNPEIILPDVSKARLDEIGPEVLQNLVFNLGMVELLSYWKAACPLEIIIKAGNLNDEQIKFWKNLLIKGLGEFFYTNKIDFTRKDIVKFVSNKLRDSSSETPQNDKYNGDLKDRDLVLVGGGKDSAVTLESISQKGKELNCLILNPTESAIKIAEVGGCKKPIIIKRTIDPKLIGLNKQGYLNGHTPFSAYLAFLSTFVGVLYDFKNLVVSNEASSNEGNVKWMGQEINHQYSKTSEFEQDFRDYSGNYLSASSNYFSFLRPLGELQISELFSKMEKYHRLFRSCNRGSKQGVWCGKCPKCVSTYLLLYPFLGSKTADIFGKDLLEDEKIIPVIRSLLRENDIVKPFECVATVLEIKTAISLGIKKAKKDGQQISKILESFQKTLILGFGREGKSTLDYFKKHNPDMEVGIADQSDGEDYLKKIKDYDLIIKSPGVPYLPEIKEAQLLGKTISSATQIFFAKFSGKIIGVTGTKGKSTTASLIYEVLKKGGLDVHLVGNIGKPALELLDQLNEDSIVVYELSSFQLEDLSKSPHIAVITNLYAEHLDHHGDFFSYKEAKTNIAKFQTKKDYLIYNQDIPELRYIAEQSKANKIPFSSKDKQMVSDLVHKDTIPLLGEFNLLNTVPAVIIGRLFKVADNKIEEAIINFRPLPHRLEFVAETKGIRFYNDSLSTIPQATAEALSALGKNVETLIAGGYDRGLDYSVLGEAIAKSGIKTLILFPETGIKIWEALELKMENLKLKIKKFNTESMKEAVELAFKHTAPGKIVLLSPASTSFNLFRDYEDRGNQFKEWVKKLGAD</sequence>
<evidence type="ECO:0000259" key="12">
    <source>
        <dbReference type="Pfam" id="PF26298"/>
    </source>
</evidence>
<dbReference type="InterPro" id="IPR058741">
    <property type="entry name" value="MurL_C"/>
</dbReference>
<dbReference type="GO" id="GO:0016855">
    <property type="term" value="F:racemase and epimerase activity, acting on amino acids and derivatives"/>
    <property type="evidence" value="ECO:0007669"/>
    <property type="project" value="UniProtKB-UniRule"/>
</dbReference>
<keyword evidence="7 9" id="KW-0132">Cell division</keyword>
<comment type="similarity">
    <text evidence="8">Belongs to the MurL family.</text>
</comment>
<evidence type="ECO:0000259" key="10">
    <source>
        <dbReference type="Pfam" id="PF02875"/>
    </source>
</evidence>
<dbReference type="GO" id="GO:0005524">
    <property type="term" value="F:ATP binding"/>
    <property type="evidence" value="ECO:0007669"/>
    <property type="project" value="UniProtKB-UniRule"/>
</dbReference>
<dbReference type="InterPro" id="IPR013221">
    <property type="entry name" value="Mur_ligase_cen"/>
</dbReference>
<comment type="function">
    <text evidence="8">Cell wall formation. Catalyzes epimerization of the terminal L-glutamate in UDP-N-acetyl-alpha-D-muramoyl-L-alanyl-L-glutamate.</text>
</comment>
<dbReference type="GO" id="GO:0051301">
    <property type="term" value="P:cell division"/>
    <property type="evidence" value="ECO:0007669"/>
    <property type="project" value="UniProtKB-KW"/>
</dbReference>
<evidence type="ECO:0000259" key="13">
    <source>
        <dbReference type="Pfam" id="PF26299"/>
    </source>
</evidence>
<dbReference type="InterPro" id="IPR043689">
    <property type="entry name" value="MurL"/>
</dbReference>
<keyword evidence="4 7" id="KW-0436">Ligase</keyword>
<dbReference type="Pfam" id="PF08245">
    <property type="entry name" value="Mur_ligase_M"/>
    <property type="match status" value="1"/>
</dbReference>
<comment type="function">
    <text evidence="7 9">Cell wall formation. Catalyzes the addition of glutamate to the nucleotide precursor UDP-N-acetylmuramoyl-L-alanine (UMA).</text>
</comment>
<dbReference type="GO" id="GO:0008764">
    <property type="term" value="F:UDP-N-acetylmuramoylalanine-D-glutamate ligase activity"/>
    <property type="evidence" value="ECO:0007669"/>
    <property type="project" value="UniProtKB-UniRule"/>
</dbReference>
<dbReference type="Proteomes" id="UP000176336">
    <property type="component" value="Unassembled WGS sequence"/>
</dbReference>
<comment type="subcellular location">
    <subcellularLocation>
        <location evidence="1 7 9">Cytoplasm</location>
    </subcellularLocation>
</comment>
<dbReference type="PANTHER" id="PTHR43692">
    <property type="entry name" value="UDP-N-ACETYLMURAMOYLALANINE--D-GLUTAMATE LIGASE"/>
    <property type="match status" value="1"/>
</dbReference>
<accession>A0A1F5ISN3</accession>
<dbReference type="InterPro" id="IPR005762">
    <property type="entry name" value="MurD"/>
</dbReference>
<feature type="domain" description="Mur ligase central" evidence="11">
    <location>
        <begin position="510"/>
        <end position="668"/>
    </location>
</feature>
<dbReference type="AlphaFoldDB" id="A0A1F5ISN3"/>
<dbReference type="GO" id="GO:0005737">
    <property type="term" value="C:cytoplasm"/>
    <property type="evidence" value="ECO:0007669"/>
    <property type="project" value="UniProtKB-SubCell"/>
</dbReference>
<keyword evidence="7 9" id="KW-0131">Cell cycle</keyword>
<dbReference type="SUPFAM" id="SSF53623">
    <property type="entry name" value="MurD-like peptide ligases, catalytic domain"/>
    <property type="match status" value="1"/>
</dbReference>
<keyword evidence="3 7" id="KW-0963">Cytoplasm</keyword>
<comment type="catalytic activity">
    <reaction evidence="8">
        <text>UDP-N-acetyl-alpha-D-muramoyl-L-alanyl-L-glutamate + ATP + H2O = UDP-N-acetyl-alpha-D-muramoyl-L-alanyl-D-glutamate + AMP + diphosphate + H(+)</text>
        <dbReference type="Rhea" id="RHEA:58812"/>
        <dbReference type="ChEBI" id="CHEBI:15377"/>
        <dbReference type="ChEBI" id="CHEBI:15378"/>
        <dbReference type="ChEBI" id="CHEBI:30616"/>
        <dbReference type="ChEBI" id="CHEBI:33019"/>
        <dbReference type="ChEBI" id="CHEBI:83900"/>
        <dbReference type="ChEBI" id="CHEBI:142725"/>
        <dbReference type="ChEBI" id="CHEBI:456215"/>
        <dbReference type="EC" id="5.1.1.23"/>
    </reaction>
</comment>
<name>A0A1F5ISN3_9BACT</name>
<evidence type="ECO:0000256" key="5">
    <source>
        <dbReference type="ARBA" id="ARBA00022741"/>
    </source>
</evidence>
<evidence type="ECO:0000256" key="3">
    <source>
        <dbReference type="ARBA" id="ARBA00022490"/>
    </source>
</evidence>
<dbReference type="Pfam" id="PF02875">
    <property type="entry name" value="Mur_ligase_C"/>
    <property type="match status" value="1"/>
</dbReference>
<dbReference type="Pfam" id="PF26299">
    <property type="entry name" value="MurL_N"/>
    <property type="match status" value="1"/>
</dbReference>
<keyword evidence="7 9" id="KW-0573">Peptidoglycan synthesis</keyword>
<dbReference type="Gene3D" id="3.90.190.20">
    <property type="entry name" value="Mur ligase, C-terminal domain"/>
    <property type="match status" value="1"/>
</dbReference>
<dbReference type="UniPathway" id="UPA00219"/>
<dbReference type="GO" id="GO:0071555">
    <property type="term" value="P:cell wall organization"/>
    <property type="evidence" value="ECO:0007669"/>
    <property type="project" value="UniProtKB-KW"/>
</dbReference>
<protein>
    <recommendedName>
        <fullName evidence="7 8">Multifunctional fusion protein</fullName>
    </recommendedName>
    <domain>
        <recommendedName>
            <fullName evidence="7">UDP-N-acetylmuramoylalanine--D-glutamate ligase</fullName>
            <ecNumber evidence="7">6.3.2.9</ecNumber>
        </recommendedName>
        <alternativeName>
            <fullName evidence="7">D-glutamic acid-adding enzyme</fullName>
        </alternativeName>
        <alternativeName>
            <fullName evidence="7">UDP-N-acetylmuramoyl-L-alanyl-D-glutamate synthetase</fullName>
        </alternativeName>
    </domain>
    <domain>
        <recommendedName>
            <fullName evidence="8">UDP-N-acetyl-alpha-D-muramoyl-L-alanyl-L-glutamate epimerase</fullName>
            <ecNumber evidence="8">5.1.1.23</ecNumber>
        </recommendedName>
        <alternativeName>
            <fullName evidence="8">UDP-MurNAc-L-Ala-L-Glu epimerase</fullName>
        </alternativeName>
    </domain>
</protein>
<dbReference type="NCBIfam" id="TIGR01087">
    <property type="entry name" value="murD"/>
    <property type="match status" value="1"/>
</dbReference>
<keyword evidence="7 9" id="KW-0961">Cell wall biogenesis/degradation</keyword>
<dbReference type="GO" id="GO:0009252">
    <property type="term" value="P:peptidoglycan biosynthetic process"/>
    <property type="evidence" value="ECO:0007669"/>
    <property type="project" value="UniProtKB-UniRule"/>
</dbReference>
<comment type="pathway">
    <text evidence="2 7 9">Cell wall biogenesis; peptidoglycan biosynthesis.</text>
</comment>
<keyword evidence="7 9" id="KW-0133">Cell shape</keyword>
<proteinExistence type="inferred from homology"/>
<dbReference type="GO" id="GO:0008360">
    <property type="term" value="P:regulation of cell shape"/>
    <property type="evidence" value="ECO:0007669"/>
    <property type="project" value="UniProtKB-KW"/>
</dbReference>
<keyword evidence="6 7" id="KW-0067">ATP-binding</keyword>
<dbReference type="EC" id="6.3.2.9" evidence="7"/>
<keyword evidence="8" id="KW-0413">Isomerase</keyword>
<dbReference type="EMBL" id="MFCR01000003">
    <property type="protein sequence ID" value="OGE19375.1"/>
    <property type="molecule type" value="Genomic_DNA"/>
</dbReference>
<evidence type="ECO:0000256" key="6">
    <source>
        <dbReference type="ARBA" id="ARBA00022840"/>
    </source>
</evidence>
<dbReference type="PANTHER" id="PTHR43692:SF1">
    <property type="entry name" value="UDP-N-ACETYLMURAMOYLALANINE--D-GLUTAMATE LIGASE"/>
    <property type="match status" value="1"/>
</dbReference>
<dbReference type="Gene3D" id="3.40.1190.10">
    <property type="entry name" value="Mur-like, catalytic domain"/>
    <property type="match status" value="1"/>
</dbReference>
<comment type="caution">
    <text evidence="14">The sequence shown here is derived from an EMBL/GenBank/DDBJ whole genome shotgun (WGS) entry which is preliminary data.</text>
</comment>
<evidence type="ECO:0000256" key="9">
    <source>
        <dbReference type="RuleBase" id="RU003664"/>
    </source>
</evidence>
<dbReference type="HAMAP" id="MF_02209">
    <property type="entry name" value="MurL"/>
    <property type="match status" value="1"/>
</dbReference>
<comment type="similarity">
    <text evidence="7">Belongs to the MurCDEF family.</text>
</comment>
<evidence type="ECO:0000313" key="15">
    <source>
        <dbReference type="Proteomes" id="UP000176336"/>
    </source>
</evidence>
<dbReference type="Pfam" id="PF26298">
    <property type="entry name" value="MurL_epimerase_C"/>
    <property type="match status" value="1"/>
</dbReference>
<comment type="catalytic activity">
    <reaction evidence="7 9">
        <text>UDP-N-acetyl-alpha-D-muramoyl-L-alanine + D-glutamate + ATP = UDP-N-acetyl-alpha-D-muramoyl-L-alanyl-D-glutamate + ADP + phosphate + H(+)</text>
        <dbReference type="Rhea" id="RHEA:16429"/>
        <dbReference type="ChEBI" id="CHEBI:15378"/>
        <dbReference type="ChEBI" id="CHEBI:29986"/>
        <dbReference type="ChEBI" id="CHEBI:30616"/>
        <dbReference type="ChEBI" id="CHEBI:43474"/>
        <dbReference type="ChEBI" id="CHEBI:83898"/>
        <dbReference type="ChEBI" id="CHEBI:83900"/>
        <dbReference type="ChEBI" id="CHEBI:456216"/>
        <dbReference type="EC" id="6.3.2.9"/>
    </reaction>
</comment>